<dbReference type="Proteomes" id="UP001247805">
    <property type="component" value="Unassembled WGS sequence"/>
</dbReference>
<organism evidence="1 2">
    <name type="scientific">Paraglaciecola aquimarina</name>
    <dbReference type="NCBI Taxonomy" id="1235557"/>
    <lineage>
        <taxon>Bacteria</taxon>
        <taxon>Pseudomonadati</taxon>
        <taxon>Pseudomonadota</taxon>
        <taxon>Gammaproteobacteria</taxon>
        <taxon>Alteromonadales</taxon>
        <taxon>Alteromonadaceae</taxon>
        <taxon>Paraglaciecola</taxon>
    </lineage>
</organism>
<dbReference type="RefSeq" id="WP_316026751.1">
    <property type="nucleotide sequence ID" value="NZ_JAWDIO010000002.1"/>
</dbReference>
<evidence type="ECO:0000313" key="2">
    <source>
        <dbReference type="Proteomes" id="UP001247805"/>
    </source>
</evidence>
<protein>
    <submittedName>
        <fullName evidence="1">Uncharacterized protein</fullName>
    </submittedName>
</protein>
<name>A0ABU3SYW8_9ALTE</name>
<gene>
    <name evidence="1" type="ORF">RS130_16020</name>
</gene>
<proteinExistence type="predicted"/>
<reference evidence="1 2" key="1">
    <citation type="submission" date="2023-10" db="EMBL/GenBank/DDBJ databases">
        <title>Glaciecola aquimarina strain GGW-M5 nov., isolated from a coastal seawater.</title>
        <authorList>
            <person name="Bayburt H."/>
            <person name="Kim J.M."/>
            <person name="Choi B.J."/>
            <person name="Jeon C.O."/>
        </authorList>
    </citation>
    <scope>NUCLEOTIDE SEQUENCE [LARGE SCALE GENOMIC DNA]</scope>
    <source>
        <strain evidence="1 2">KCTC 32108</strain>
    </source>
</reference>
<evidence type="ECO:0000313" key="1">
    <source>
        <dbReference type="EMBL" id="MDU0355204.1"/>
    </source>
</evidence>
<sequence length="80" mass="8843">MCNNGLAIQNRSIKHSKTSIPADGCVINLISKLPLGRESCSLVVTNSQMSMAEPVKEKFEKSLKVILWSWLIVVISWAVT</sequence>
<dbReference type="EMBL" id="JAWDIO010000002">
    <property type="protein sequence ID" value="MDU0355204.1"/>
    <property type="molecule type" value="Genomic_DNA"/>
</dbReference>
<comment type="caution">
    <text evidence="1">The sequence shown here is derived from an EMBL/GenBank/DDBJ whole genome shotgun (WGS) entry which is preliminary data.</text>
</comment>
<accession>A0ABU3SYW8</accession>
<keyword evidence="2" id="KW-1185">Reference proteome</keyword>